<gene>
    <name evidence="2" type="ORF">Clacol_010146</name>
</gene>
<dbReference type="Proteomes" id="UP001050691">
    <property type="component" value="Unassembled WGS sequence"/>
</dbReference>
<reference evidence="2" key="1">
    <citation type="submission" date="2021-10" db="EMBL/GenBank/DDBJ databases">
        <title>De novo Genome Assembly of Clathrus columnatus (Basidiomycota, Fungi) Using Illumina and Nanopore Sequence Data.</title>
        <authorList>
            <person name="Ogiso-Tanaka E."/>
            <person name="Itagaki H."/>
            <person name="Hosoya T."/>
            <person name="Hosaka K."/>
        </authorList>
    </citation>
    <scope>NUCLEOTIDE SEQUENCE</scope>
    <source>
        <strain evidence="2">MO-923</strain>
    </source>
</reference>
<protein>
    <submittedName>
        <fullName evidence="2">Uncharacterized protein</fullName>
    </submittedName>
</protein>
<proteinExistence type="predicted"/>
<organism evidence="2 3">
    <name type="scientific">Clathrus columnatus</name>
    <dbReference type="NCBI Taxonomy" id="1419009"/>
    <lineage>
        <taxon>Eukaryota</taxon>
        <taxon>Fungi</taxon>
        <taxon>Dikarya</taxon>
        <taxon>Basidiomycota</taxon>
        <taxon>Agaricomycotina</taxon>
        <taxon>Agaricomycetes</taxon>
        <taxon>Phallomycetidae</taxon>
        <taxon>Phallales</taxon>
        <taxon>Clathraceae</taxon>
        <taxon>Clathrus</taxon>
    </lineage>
</organism>
<accession>A0AAV5ATA2</accession>
<dbReference type="EMBL" id="BPWL01000011">
    <property type="protein sequence ID" value="GJJ15868.1"/>
    <property type="molecule type" value="Genomic_DNA"/>
</dbReference>
<sequence length="237" mass="26047">MSLDYFDGPWLGWMTYDYSDAHQPLEITFTGGAGPAKMATPLSAQFITAQPIVFCLMNAGLVSGGVGSWRFFGDAMDYYTLKGSYRRERPTGAAYDYGTFELKRAALRLQEINVTLKNSSKSSTINVFIKPEVGFDNIELTPGRSVAITFDSQKEYSFDLKSNNKQNTIKCKIYLAKGNPSTISRKKRLRGTGWIGKSKHAEPSNPNGGLSFSIKPVPVGKRPPLTATRLSHAGKAV</sequence>
<dbReference type="AlphaFoldDB" id="A0AAV5ATA2"/>
<feature type="region of interest" description="Disordered" evidence="1">
    <location>
        <begin position="191"/>
        <end position="237"/>
    </location>
</feature>
<keyword evidence="3" id="KW-1185">Reference proteome</keyword>
<evidence type="ECO:0000313" key="3">
    <source>
        <dbReference type="Proteomes" id="UP001050691"/>
    </source>
</evidence>
<evidence type="ECO:0000256" key="1">
    <source>
        <dbReference type="SAM" id="MobiDB-lite"/>
    </source>
</evidence>
<comment type="caution">
    <text evidence="2">The sequence shown here is derived from an EMBL/GenBank/DDBJ whole genome shotgun (WGS) entry which is preliminary data.</text>
</comment>
<name>A0AAV5ATA2_9AGAM</name>
<evidence type="ECO:0000313" key="2">
    <source>
        <dbReference type="EMBL" id="GJJ15868.1"/>
    </source>
</evidence>